<gene>
    <name evidence="1" type="ORF">FZC79_10510</name>
</gene>
<organism evidence="1 2">
    <name type="scientific">Rossellomorea vietnamensis</name>
    <dbReference type="NCBI Taxonomy" id="218284"/>
    <lineage>
        <taxon>Bacteria</taxon>
        <taxon>Bacillati</taxon>
        <taxon>Bacillota</taxon>
        <taxon>Bacilli</taxon>
        <taxon>Bacillales</taxon>
        <taxon>Bacillaceae</taxon>
        <taxon>Rossellomorea</taxon>
    </lineage>
</organism>
<name>A0A5D4KFJ4_9BACI</name>
<reference evidence="1 2" key="1">
    <citation type="submission" date="2019-08" db="EMBL/GenBank/DDBJ databases">
        <title>Bacillus genomes from the desert of Cuatro Cienegas, Coahuila.</title>
        <authorList>
            <person name="Olmedo-Alvarez G."/>
        </authorList>
    </citation>
    <scope>NUCLEOTIDE SEQUENCE [LARGE SCALE GENOMIC DNA]</scope>
    <source>
        <strain evidence="1 2">CH40_1T</strain>
    </source>
</reference>
<sequence length="398" mass="45306">MLSLERDGFTAAQVKLALHHPHRRIDFRYELLDKAGNKKADLYNVLSGEITQQALAVIKRTARFTLRDDGEINYLSDRIRPIVRIYVPDPINYGSYYAFFSQQFAPLIEEAKRGTKGGWVEFPMGEFLLSSPIRYEEGGQVFREVDAYDGLTILNDDKFVEPYVIPAGTNYVDAVITILKGAGITKYNIESSDKVTSKDITFAIGKEKLFAINELLRGINYESIHVDVNGYFTSAYYRSPTDRASEYDYFTDSESVVAGGYSEELDVFGLPNVWVVVVKAEEEEAPMEFTANYTNDDPDNILSTVNRGRNIVDYREIDNTADQASLDAYTERLAYEANQTFGKVEFETALMPMHDYFDVFNVHFSDLDISGKYSETAWTMPLVVGGRMKHEIRRTEFI</sequence>
<proteinExistence type="predicted"/>
<dbReference type="EMBL" id="VTEH01000006">
    <property type="protein sequence ID" value="TYR75590.1"/>
    <property type="molecule type" value="Genomic_DNA"/>
</dbReference>
<dbReference type="Proteomes" id="UP000323317">
    <property type="component" value="Unassembled WGS sequence"/>
</dbReference>
<comment type="caution">
    <text evidence="1">The sequence shown here is derived from an EMBL/GenBank/DDBJ whole genome shotgun (WGS) entry which is preliminary data.</text>
</comment>
<accession>A0A5D4KFJ4</accession>
<evidence type="ECO:0000313" key="2">
    <source>
        <dbReference type="Proteomes" id="UP000323317"/>
    </source>
</evidence>
<dbReference type="AlphaFoldDB" id="A0A5D4KFJ4"/>
<protein>
    <submittedName>
        <fullName evidence="1">Uncharacterized protein</fullName>
    </submittedName>
</protein>
<evidence type="ECO:0000313" key="1">
    <source>
        <dbReference type="EMBL" id="TYR75590.1"/>
    </source>
</evidence>
<dbReference type="RefSeq" id="WP_148946767.1">
    <property type="nucleotide sequence ID" value="NZ_VTEH01000006.1"/>
</dbReference>